<comment type="caution">
    <text evidence="2">The sequence shown here is derived from an EMBL/GenBank/DDBJ whole genome shotgun (WGS) entry which is preliminary data.</text>
</comment>
<evidence type="ECO:0000313" key="2">
    <source>
        <dbReference type="EMBL" id="GFO21946.1"/>
    </source>
</evidence>
<name>A0AAV4BSA1_9GAST</name>
<reference evidence="2 3" key="1">
    <citation type="journal article" date="2021" name="Elife">
        <title>Chloroplast acquisition without the gene transfer in kleptoplastic sea slugs, Plakobranchus ocellatus.</title>
        <authorList>
            <person name="Maeda T."/>
            <person name="Takahashi S."/>
            <person name="Yoshida T."/>
            <person name="Shimamura S."/>
            <person name="Takaki Y."/>
            <person name="Nagai Y."/>
            <person name="Toyoda A."/>
            <person name="Suzuki Y."/>
            <person name="Arimoto A."/>
            <person name="Ishii H."/>
            <person name="Satoh N."/>
            <person name="Nishiyama T."/>
            <person name="Hasebe M."/>
            <person name="Maruyama T."/>
            <person name="Minagawa J."/>
            <person name="Obokata J."/>
            <person name="Shigenobu S."/>
        </authorList>
    </citation>
    <scope>NUCLEOTIDE SEQUENCE [LARGE SCALE GENOMIC DNA]</scope>
</reference>
<proteinExistence type="predicted"/>
<dbReference type="AlphaFoldDB" id="A0AAV4BSA1"/>
<evidence type="ECO:0000313" key="3">
    <source>
        <dbReference type="Proteomes" id="UP000735302"/>
    </source>
</evidence>
<gene>
    <name evidence="2" type="ORF">PoB_004845100</name>
</gene>
<dbReference type="Proteomes" id="UP000735302">
    <property type="component" value="Unassembled WGS sequence"/>
</dbReference>
<protein>
    <submittedName>
        <fullName evidence="2">Uncharacterized protein</fullName>
    </submittedName>
</protein>
<accession>A0AAV4BSA1</accession>
<dbReference type="EMBL" id="BLXT01005315">
    <property type="protein sequence ID" value="GFO21946.1"/>
    <property type="molecule type" value="Genomic_DNA"/>
</dbReference>
<keyword evidence="3" id="KW-1185">Reference proteome</keyword>
<feature type="region of interest" description="Disordered" evidence="1">
    <location>
        <begin position="79"/>
        <end position="114"/>
    </location>
</feature>
<sequence length="114" mass="12883">MFIPYHKKSTASRHSIRPLRQLEAQTKVSCGSQGGLAIHYVINPPPFPAQLQKKQSRKTRRVRETVLRLFSTLLKAISSFQTPPPPLRSSQRLTGGRTLGRGVPEDLRPVRYPL</sequence>
<feature type="compositionally biased region" description="Basic and acidic residues" evidence="1">
    <location>
        <begin position="103"/>
        <end position="114"/>
    </location>
</feature>
<feature type="compositionally biased region" description="Low complexity" evidence="1">
    <location>
        <begin position="92"/>
        <end position="102"/>
    </location>
</feature>
<organism evidence="2 3">
    <name type="scientific">Plakobranchus ocellatus</name>
    <dbReference type="NCBI Taxonomy" id="259542"/>
    <lineage>
        <taxon>Eukaryota</taxon>
        <taxon>Metazoa</taxon>
        <taxon>Spiralia</taxon>
        <taxon>Lophotrochozoa</taxon>
        <taxon>Mollusca</taxon>
        <taxon>Gastropoda</taxon>
        <taxon>Heterobranchia</taxon>
        <taxon>Euthyneura</taxon>
        <taxon>Panpulmonata</taxon>
        <taxon>Sacoglossa</taxon>
        <taxon>Placobranchoidea</taxon>
        <taxon>Plakobranchidae</taxon>
        <taxon>Plakobranchus</taxon>
    </lineage>
</organism>
<evidence type="ECO:0000256" key="1">
    <source>
        <dbReference type="SAM" id="MobiDB-lite"/>
    </source>
</evidence>